<evidence type="ECO:0000313" key="17">
    <source>
        <dbReference type="Proteomes" id="UP000694558"/>
    </source>
</evidence>
<evidence type="ECO:0000256" key="13">
    <source>
        <dbReference type="SAM" id="SignalP"/>
    </source>
</evidence>
<feature type="domain" description="Sushi" evidence="15">
    <location>
        <begin position="2539"/>
        <end position="2604"/>
    </location>
</feature>
<comment type="similarity">
    <text evidence="9">Belongs to the CSMD family.</text>
</comment>
<dbReference type="FunFam" id="2.60.120.290:FF:000001">
    <property type="entry name" value="CUB and sushi domain-containing protein 3 isoform X1"/>
    <property type="match status" value="12"/>
</dbReference>
<dbReference type="SMART" id="SM00042">
    <property type="entry name" value="CUB"/>
    <property type="match status" value="14"/>
</dbReference>
<dbReference type="SUPFAM" id="SSF57535">
    <property type="entry name" value="Complement control module/SCR domain"/>
    <property type="match status" value="25"/>
</dbReference>
<dbReference type="InterPro" id="IPR000436">
    <property type="entry name" value="Sushi_SCR_CCP_dom"/>
</dbReference>
<feature type="domain" description="CUB" evidence="14">
    <location>
        <begin position="202"/>
        <end position="306"/>
    </location>
</feature>
<keyword evidence="13" id="KW-0732">Signal</keyword>
<feature type="domain" description="Sushi" evidence="15">
    <location>
        <begin position="2784"/>
        <end position="2842"/>
    </location>
</feature>
<comment type="caution">
    <text evidence="11">Lacks conserved residue(s) required for the propagation of feature annotation.</text>
</comment>
<sequence length="3348" mass="366197">MYTNANWSLLYSNMILFHLSLPAESCGGVVQGLNGTIESPGFPHGYPNYANCTWLIITGERNRIQLTFVTLALEEDFDIVSVYDGQPSPGNLKLRLSGFMLPSPIVSSGSILALWFTTDFAVSAQGFKAVYEVLPSHTCGTPGLIPNGVIHGSRYNMGDKIRYSCESGFVLEGHSILTCIVSPGSGAQWDFPSPFCRAEGACGGTLRGTAGSITSPGYPAEYDNNLDCTWSILAEPGDTIALVFSDFLLEDKYDFLEISGTEAPSIWLTGMTLPSPVISSKNWLRLHFTSDSNHRRKGFSAQYQVKKAIELKSRGVKMMPSKDSSHKNAVLSQSGLAGDVCPDPGVPENGKRMGSSFQVGSSVQFSCDDSYVLQGSKSITCQRVTDTLAAWSDHRPICRTRTCGSNLRGPRGIITSPNYPVQYENNAHCVWVITAMDSGQVIKLSFEEFDLERGYDTLTVGDGGKIGDTRRVLYVLTGSSVPDLIVSLSNQMWLHLQSDDTIGSAGFKAVYEEIERGGCGDPGVPAFGRRSGDRFQHGDVLTFFCQSAFELVGERTITCQHNNQWSGNKPSCVFSCFFNFTAPSGTILSPNYPEEYGNNLNCVWLIISEPGSRIHLLFSDFDLEPQFDWLVVKDEGLSEPTTFGTFSGKDVPSQIASNGHIMRLEFQSDHSNTGKGFNISYTTFGQNECHDPGVPVNGQRYGDQFQLGSSVAFRCDQGFIRTQGSDQVTCIIQDGNVVWSAAVPRCEAPCGGHLTAPTGVLLSPGWPSFYKDSLNCQWVIEAQPDHAVKINFDRFQTEVNYDTLEIRDGPSASSPLVGEYHGTQAPHFLISTSNFLFLLFTTDNSRSAAGFSIRYESVKMESDSCLDPGIPVNGRRHGSIFSIGSRVSFTCDLGYTLSDQEPIVCELNHQWSHALPSCDALCGGYVYGKTGTILSPGFPDFYPNSLNCTWTIEVSHGKGVHLVFHTFHLEENHDYLSIAEDENFQVPVARLTGSVLPPSVKAGLFGNFSAQLRFISDFSMSYEGFNITFSEYDLEPCEDPGVPAYSRRMGFRFQVGDSLAFSCFHGYRLEGDSKITCLGGGRRVWSNTLPRCIAECGATSLGPEGVLLSPNFPSNYDNNHECIYRITTEKGKGIRLKAESFSLQDGDYLKVYDGENTSSRLLGNFTRDGMMGHVINSTSNHLGLDFNSNASGTNQGFRLSYTSFDLTRCEEPGVPSYGYKIQDDGHFANTFVLYSCNPGYSLHGSSTLTCLSGDRRVWDKPLPSCIAECGGHITGAVSGRILSPGYPAPYDNNLHCTWTIEADTGKTISLHFIVFDTEIGHDILRVWDGPSGPSDGGILLKEWSGPALPEDIHSTFNILTLQFDSDYFISKQGFSIQFSTTTATTCNDPGIPVNGSRYGDSKEPGDSMTFQCDPGYQLEGQDTITCVRMDNRFYWQPDPPTCIATCGGNISGTSGVILSPNYPQIRVNPDFVIALIFKSFNMEPSYDFLHIYEGEDSNGPLLASLQGNQAPERIESSSNSLFLAFRSDASLGMSGFAIEYREKPREACFDPGNIMNASRTGYDYKLGSQVSYNCHHGYTIVGGDTITCVMGHDGKPVWDTALPSCKAPCGGQYGGSEGVVLSPNYPLNYTTRQTCSYYIAVSTQFVVFGQFAVFQTAMNDSVELFDGANENARLLSSLAGSHSGETLPLATSNQIMLRFNAKSGQSARGFHFVYQAVPRTSDSQCSSVPEPRYGRRIGSEFSAGSVVRFECSPGYLLKGSSAIRCQAVPGALAQWNSTTPTCIVPCSGNVTERRGTILSPGYPEPYPNSLNCLWRIHVSEGAGIQIQVMTFATEHNWDSLEIYDGGDMTAPKLGSFSGTTAPALLNSTSNQLLLHFQSDISVVAAGFHLEYKTVGLTTCPEPMIPANGIKTGDRYMVNEVVAFTCEPGYTLQGHSHISCMPGTVRRWNYPPPLCIARCGGVWSEMSGVILSPGFPGNYPGNLDCTWQITLPTGYGAHIQFQNFSSEDNHDFLEVRAGPQHSSALIGQFSGSQIPPPLLSTTHLTIIHFYSDHSENRPGFKLTYQAYQLQNCQDPFPFPNGDIINSDYSAGQSVTFQCYPGYVLIGHTVLTCLHGTNRKWNHPFPRCEAPCGYNVTAENGTIYSPQYPNEYPNSQDCIWLITVPHGHGVYINFTLLQTEPVTDYIAVWDGPETSSPQLGVFSGNTALESAYSSSPKVLIRFHSDFSTGGFFILNFHAYRLKKCPSPPVVENAELIYEDEDFQIGDIVKYRCSPGYTLTGKSELMCKLNSHLLFEAPPPTCQAQCPANEERSSSSGVILSPGFPSNYPNSQTCSWLLQMVPGYTINIYVEMFHSEKQFDELEIFDGSSGQSPLLVALSGNHSSQLNFTSKTNQLYLRWSTDHATNKRGFKIRYSAAYCSINEPPVNGGVVNRTKLRPGSRLQFFCNRGYRPVGSTNATCRLRSNGLFQWDTPPPFCQAISCGIPQSPGNGSFHAYQYTVGSQVTYHCNYGYHLDPGVSMTAVCLEDGIWSNAASAPKCLPVHCPSIEGILSDHMTYHLLRGRLEEFGSMLMLECSTGYYLGVGHRTLSCLANGTWEGSDDPATCKTGHCDSPDPIVNGHISGDGSSYRDTVVYQCMLGYRLIGTSVRICQQDHRWSGTTPVCVPITCGHPGNPINGRTNGSEFNLNDVVNFTCNRGYILSGNARAQCRLNGQWSSPLPVCKVVNCSDPGHVENGVRQSGLRYPEVFSYGVSVAIHCKRGFYLLGSALLTCQHDGRWDRPIPRCQAISCGDPGVPPNAVISGTHSWTYSSVLHYSCLPGGVLVGNATRHCQEEGTWSGAPPYCTGVNPGICGDPGVPPHGARLGGEEFKTKSLLRFSCEAGYSLTGSAERTCLHNGTWSGTRLSLLPVCLIQCGSPPQVLHGKVEGTDQSWGSSVSYSCFHGHQLSILPYIPQCLPVLCGDPGSPGGGFREGNIFSYRSDVRFYCHAPYLLVGSASRVCQADGTWSGHQPACIDPAFNSCRDPGTPAYGVPIMAQGFQVGSKISFKCRKNYHILGSTTRTCLENLTWSGTQPECIAHSCRQPETPGNVDVRSMDLPTLGYTLIYTCHDGFYLAGGSEHRTCKSDGRWSGKSPLCKVPVDVFSPNSEWSGFYEYLGKRQATTLTVTGYNLTSGRVNVTLLETSGVSIRLSGTYKSEENQLLLKVYQVKGPTEHYYSKFKNDNWAMDGYVTAESDQKTFVYQGHIHSKDFGKFHLTRQGPVTMAMDPSNPYTNSSSVAAAILVPFFALILSGFAFYLYKHRTRPKVQFNGYVGHESSNGQASFENPMYDTNMKPTEAKAVRFDTTLNTVCTVV</sequence>
<dbReference type="Pfam" id="PF00084">
    <property type="entry name" value="Sushi"/>
    <property type="match status" value="24"/>
</dbReference>
<dbReference type="Gene3D" id="2.60.120.290">
    <property type="entry name" value="Spermadhesin, CUB domain"/>
    <property type="match status" value="14"/>
</dbReference>
<feature type="disulfide bond" evidence="11">
    <location>
        <begin position="2633"/>
        <end position="2660"/>
    </location>
</feature>
<evidence type="ECO:0008006" key="18">
    <source>
        <dbReference type="Google" id="ProtNLM"/>
    </source>
</evidence>
<feature type="transmembrane region" description="Helical" evidence="12">
    <location>
        <begin position="3272"/>
        <end position="3293"/>
    </location>
</feature>
<dbReference type="SUPFAM" id="SSF49854">
    <property type="entry name" value="Spermadhesin, CUB domain"/>
    <property type="match status" value="14"/>
</dbReference>
<feature type="domain" description="CUB" evidence="14">
    <location>
        <begin position="1958"/>
        <end position="2066"/>
    </location>
</feature>
<feature type="disulfide bond" evidence="11">
    <location>
        <begin position="2754"/>
        <end position="2781"/>
    </location>
</feature>
<name>A0A8D2ZQI8_SCOMX</name>
<keyword evidence="3 12" id="KW-0812">Transmembrane</keyword>
<protein>
    <recommendedName>
        <fullName evidence="18">CUB and Sushi multiple domains 1</fullName>
    </recommendedName>
</protein>
<feature type="domain" description="CUB" evidence="14">
    <location>
        <begin position="1269"/>
        <end position="1381"/>
    </location>
</feature>
<feature type="domain" description="Sushi" evidence="15">
    <location>
        <begin position="1723"/>
        <end position="1784"/>
    </location>
</feature>
<feature type="domain" description="Sushi" evidence="15">
    <location>
        <begin position="1207"/>
        <end position="1267"/>
    </location>
</feature>
<feature type="chain" id="PRO_5034879180" description="CUB and Sushi multiple domains 1" evidence="13">
    <location>
        <begin position="26"/>
        <end position="3348"/>
    </location>
</feature>
<comment type="subcellular location">
    <subcellularLocation>
        <location evidence="1">Membrane</location>
    </subcellularLocation>
</comment>
<proteinExistence type="inferred from homology"/>
<feature type="domain" description="CUB" evidence="14">
    <location>
        <begin position="403"/>
        <end position="514"/>
    </location>
</feature>
<feature type="domain" description="CUB" evidence="14">
    <location>
        <begin position="26"/>
        <end position="134"/>
    </location>
</feature>
<evidence type="ECO:0000256" key="4">
    <source>
        <dbReference type="ARBA" id="ARBA00022737"/>
    </source>
</evidence>
<feature type="domain" description="Sushi" evidence="15">
    <location>
        <begin position="2721"/>
        <end position="2783"/>
    </location>
</feature>
<dbReference type="Proteomes" id="UP000694558">
    <property type="component" value="Chromosome 5"/>
</dbReference>
<evidence type="ECO:0000256" key="1">
    <source>
        <dbReference type="ARBA" id="ARBA00004370"/>
    </source>
</evidence>
<evidence type="ECO:0000256" key="5">
    <source>
        <dbReference type="ARBA" id="ARBA00022989"/>
    </source>
</evidence>
<evidence type="ECO:0000256" key="10">
    <source>
        <dbReference type="PROSITE-ProRule" id="PRU00059"/>
    </source>
</evidence>
<dbReference type="PANTHER" id="PTHR45656:SF3">
    <property type="entry name" value="CUB AND SUSHI DOMAIN-CONTAINING PROTEIN 1"/>
    <property type="match status" value="1"/>
</dbReference>
<dbReference type="CDD" id="cd00033">
    <property type="entry name" value="CCP"/>
    <property type="match status" value="24"/>
</dbReference>
<feature type="domain" description="Sushi" evidence="15">
    <location>
        <begin position="2240"/>
        <end position="2301"/>
    </location>
</feature>
<keyword evidence="8" id="KW-0325">Glycoprotein</keyword>
<dbReference type="GO" id="GO:0016020">
    <property type="term" value="C:membrane"/>
    <property type="evidence" value="ECO:0007669"/>
    <property type="project" value="UniProtKB-SubCell"/>
</dbReference>
<feature type="domain" description="Sushi" evidence="15">
    <location>
        <begin position="1546"/>
        <end position="1607"/>
    </location>
</feature>
<feature type="domain" description="Sushi" evidence="15">
    <location>
        <begin position="137"/>
        <end position="198"/>
    </location>
</feature>
<feature type="domain" description="Sushi" evidence="15">
    <location>
        <begin position="687"/>
        <end position="748"/>
    </location>
</feature>
<feature type="domain" description="Sushi" evidence="15">
    <location>
        <begin position="2069"/>
        <end position="2128"/>
    </location>
</feature>
<feature type="domain" description="Sushi" evidence="15">
    <location>
        <begin position="2605"/>
        <end position="2662"/>
    </location>
</feature>
<dbReference type="InterPro" id="IPR035976">
    <property type="entry name" value="Sushi/SCR/CCP_sf"/>
</dbReference>
<evidence type="ECO:0000256" key="12">
    <source>
        <dbReference type="SAM" id="Phobius"/>
    </source>
</evidence>
<organism evidence="16 17">
    <name type="scientific">Scophthalmus maximus</name>
    <name type="common">Turbot</name>
    <name type="synonym">Psetta maxima</name>
    <dbReference type="NCBI Taxonomy" id="52904"/>
    <lineage>
        <taxon>Eukaryota</taxon>
        <taxon>Metazoa</taxon>
        <taxon>Chordata</taxon>
        <taxon>Craniata</taxon>
        <taxon>Vertebrata</taxon>
        <taxon>Euteleostomi</taxon>
        <taxon>Actinopterygii</taxon>
        <taxon>Neopterygii</taxon>
        <taxon>Teleostei</taxon>
        <taxon>Neoteleostei</taxon>
        <taxon>Acanthomorphata</taxon>
        <taxon>Carangaria</taxon>
        <taxon>Pleuronectiformes</taxon>
        <taxon>Pleuronectoidei</taxon>
        <taxon>Scophthalmidae</taxon>
        <taxon>Scophthalmus</taxon>
    </lineage>
</organism>
<feature type="disulfide bond" evidence="11">
    <location>
        <begin position="891"/>
        <end position="918"/>
    </location>
</feature>
<feature type="domain" description="CUB" evidence="14">
    <location>
        <begin position="2303"/>
        <end position="2414"/>
    </location>
</feature>
<dbReference type="Gene3D" id="2.10.70.10">
    <property type="entry name" value="Complement Module, domain 1"/>
    <property type="match status" value="24"/>
</dbReference>
<feature type="disulfide bond" evidence="11">
    <location>
        <begin position="3044"/>
        <end position="3071"/>
    </location>
</feature>
<dbReference type="PROSITE" id="PS01180">
    <property type="entry name" value="CUB"/>
    <property type="match status" value="14"/>
</dbReference>
<feature type="domain" description="Sushi" evidence="15">
    <location>
        <begin position="1897"/>
        <end position="1956"/>
    </location>
</feature>
<evidence type="ECO:0000259" key="15">
    <source>
        <dbReference type="PROSITE" id="PS50923"/>
    </source>
</evidence>
<evidence type="ECO:0000259" key="14">
    <source>
        <dbReference type="PROSITE" id="PS01180"/>
    </source>
</evidence>
<feature type="domain" description="Sushi" evidence="15">
    <location>
        <begin position="3015"/>
        <end position="3073"/>
    </location>
</feature>
<evidence type="ECO:0000256" key="9">
    <source>
        <dbReference type="ARBA" id="ARBA00061013"/>
    </source>
</evidence>
<feature type="domain" description="Sushi" evidence="15">
    <location>
        <begin position="2846"/>
        <end position="2908"/>
    </location>
</feature>
<keyword evidence="7 11" id="KW-1015">Disulfide bond</keyword>
<reference evidence="16" key="2">
    <citation type="submission" date="2025-08" db="UniProtKB">
        <authorList>
            <consortium name="Ensembl"/>
        </authorList>
    </citation>
    <scope>IDENTIFICATION</scope>
</reference>
<reference evidence="16" key="1">
    <citation type="submission" date="2023-05" db="EMBL/GenBank/DDBJ databases">
        <title>High-quality long-read genome of Scophthalmus maximus.</title>
        <authorList>
            <person name="Lien S."/>
            <person name="Martinez P."/>
        </authorList>
    </citation>
    <scope>NUCLEOTIDE SEQUENCE [LARGE SCALE GENOMIC DNA]</scope>
</reference>
<feature type="domain" description="CUB" evidence="14">
    <location>
        <begin position="576"/>
        <end position="684"/>
    </location>
</feature>
<evidence type="ECO:0000256" key="7">
    <source>
        <dbReference type="ARBA" id="ARBA00023157"/>
    </source>
</evidence>
<dbReference type="CDD" id="cd00041">
    <property type="entry name" value="CUB"/>
    <property type="match status" value="14"/>
</dbReference>
<keyword evidence="4" id="KW-0677">Repeat</keyword>
<evidence type="ECO:0000313" key="16">
    <source>
        <dbReference type="Ensembl" id="ENSSMAP00000005974.2"/>
    </source>
</evidence>
<feature type="domain" description="Sushi" evidence="15">
    <location>
        <begin position="339"/>
        <end position="400"/>
    </location>
</feature>
<evidence type="ECO:0000256" key="6">
    <source>
        <dbReference type="ARBA" id="ARBA00023136"/>
    </source>
</evidence>
<dbReference type="InterPro" id="IPR035914">
    <property type="entry name" value="Sperma_CUB_dom_sf"/>
</dbReference>
<dbReference type="FunFam" id="2.10.70.10:FF:000002">
    <property type="entry name" value="CUB and Sushi multiple domains 3"/>
    <property type="match status" value="8"/>
</dbReference>
<dbReference type="PANTHER" id="PTHR45656">
    <property type="entry name" value="PROTEIN CBR-CLEC-78"/>
    <property type="match status" value="1"/>
</dbReference>
<feature type="domain" description="Sushi" evidence="15">
    <location>
        <begin position="517"/>
        <end position="574"/>
    </location>
</feature>
<feature type="domain" description="Sushi" evidence="15">
    <location>
        <begin position="2954"/>
        <end position="3011"/>
    </location>
</feature>
<feature type="domain" description="CUB" evidence="14">
    <location>
        <begin position="1786"/>
        <end position="1894"/>
    </location>
</feature>
<feature type="domain" description="CUB" evidence="14">
    <location>
        <begin position="1609"/>
        <end position="1717"/>
    </location>
</feature>
<feature type="domain" description="Sushi" evidence="15">
    <location>
        <begin position="1384"/>
        <end position="1444"/>
    </location>
</feature>
<feature type="disulfide bond" evidence="11">
    <location>
        <begin position="2813"/>
        <end position="2840"/>
    </location>
</feature>
<feature type="domain" description="Sushi" evidence="15">
    <location>
        <begin position="2414"/>
        <end position="2476"/>
    </location>
</feature>
<evidence type="ECO:0000256" key="11">
    <source>
        <dbReference type="PROSITE-ProRule" id="PRU00302"/>
    </source>
</evidence>
<feature type="domain" description="Sushi" evidence="15">
    <location>
        <begin position="3074"/>
        <end position="3133"/>
    </location>
</feature>
<feature type="domain" description="CUB" evidence="14">
    <location>
        <begin position="2130"/>
        <end position="2241"/>
    </location>
</feature>
<keyword evidence="5 12" id="KW-1133">Transmembrane helix</keyword>
<feature type="domain" description="Sushi" evidence="15">
    <location>
        <begin position="2663"/>
        <end position="2720"/>
    </location>
</feature>
<feature type="domain" description="Sushi" evidence="15">
    <location>
        <begin position="2477"/>
        <end position="2538"/>
    </location>
</feature>
<feature type="domain" description="CUB" evidence="14">
    <location>
        <begin position="750"/>
        <end position="858"/>
    </location>
</feature>
<dbReference type="GeneTree" id="ENSGT00940000155701"/>
<evidence type="ECO:0000256" key="2">
    <source>
        <dbReference type="ARBA" id="ARBA00022659"/>
    </source>
</evidence>
<feature type="domain" description="Sushi" evidence="15">
    <location>
        <begin position="1035"/>
        <end position="1094"/>
    </location>
</feature>
<dbReference type="InterPro" id="IPR000859">
    <property type="entry name" value="CUB_dom"/>
</dbReference>
<dbReference type="FunFam" id="2.10.70.10:FF:000011">
    <property type="entry name" value="CUB and sushi domain-containing protein 3 isoform A"/>
    <property type="match status" value="1"/>
</dbReference>
<feature type="disulfide bond" evidence="11">
    <location>
        <begin position="2691"/>
        <end position="2718"/>
    </location>
</feature>
<feature type="domain" description="CUB" evidence="14">
    <location>
        <begin position="1446"/>
        <end position="1543"/>
    </location>
</feature>
<feature type="disulfide bond" evidence="11">
    <location>
        <begin position="545"/>
        <end position="572"/>
    </location>
</feature>
<accession>A0A8D2ZQI8</accession>
<evidence type="ECO:0000256" key="8">
    <source>
        <dbReference type="ARBA" id="ARBA00023180"/>
    </source>
</evidence>
<feature type="disulfide bond" evidence="11">
    <location>
        <begin position="2982"/>
        <end position="3009"/>
    </location>
</feature>
<dbReference type="PROSITE" id="PS50923">
    <property type="entry name" value="SUSHI"/>
    <property type="match status" value="24"/>
</dbReference>
<feature type="signal peptide" evidence="13">
    <location>
        <begin position="1"/>
        <end position="25"/>
    </location>
</feature>
<feature type="domain" description="CUB" evidence="14">
    <location>
        <begin position="922"/>
        <end position="1032"/>
    </location>
</feature>
<keyword evidence="6 12" id="KW-0472">Membrane</keyword>
<dbReference type="SMART" id="SM00032">
    <property type="entry name" value="CCP"/>
    <property type="match status" value="25"/>
</dbReference>
<feature type="domain" description="CUB" evidence="14">
    <location>
        <begin position="1096"/>
        <end position="1204"/>
    </location>
</feature>
<dbReference type="Pfam" id="PF00431">
    <property type="entry name" value="CUB"/>
    <property type="match status" value="14"/>
</dbReference>
<keyword evidence="2 11" id="KW-0768">Sushi</keyword>
<dbReference type="Ensembl" id="ENSSMAT00000006052.2">
    <property type="protein sequence ID" value="ENSSMAP00000005974.2"/>
    <property type="gene ID" value="ENSSMAG00000003491.2"/>
</dbReference>
<feature type="domain" description="Sushi" evidence="15">
    <location>
        <begin position="863"/>
        <end position="920"/>
    </location>
</feature>
<feature type="disulfide bond" evidence="10">
    <location>
        <begin position="1269"/>
        <end position="1296"/>
    </location>
</feature>
<dbReference type="InterPro" id="IPR051277">
    <property type="entry name" value="SEZ6_CSMD_C4BPB_Regulators"/>
</dbReference>
<evidence type="ECO:0000256" key="3">
    <source>
        <dbReference type="ARBA" id="ARBA00022692"/>
    </source>
</evidence>